<dbReference type="InterPro" id="IPR016071">
    <property type="entry name" value="Staphylococal_nuclease_OB-fold"/>
</dbReference>
<sequence>MKFHGLRAKKILQDFIWNRWISFEIVNIDNYNRIVVIIENESGENLNLKMVERGFAINRYSQYENPKKNYYYPEHKNLIDRLRNAQEKAKKANLLLWNDGILPIYGINSYTK</sequence>
<dbReference type="InterPro" id="IPR035437">
    <property type="entry name" value="SNase_OB-fold_sf"/>
</dbReference>
<organism evidence="2 3">
    <name type="scientific">Mesomycoplasma flocculare</name>
    <name type="common">Mycoplasma flocculare</name>
    <dbReference type="NCBI Taxonomy" id="2128"/>
    <lineage>
        <taxon>Bacteria</taxon>
        <taxon>Bacillati</taxon>
        <taxon>Mycoplasmatota</taxon>
        <taxon>Mycoplasmoidales</taxon>
        <taxon>Metamycoplasmataceae</taxon>
        <taxon>Mesomycoplasma</taxon>
    </lineage>
</organism>
<evidence type="ECO:0000259" key="1">
    <source>
        <dbReference type="Pfam" id="PF00565"/>
    </source>
</evidence>
<accession>A0AAW9XC65</accession>
<dbReference type="Proteomes" id="UP001193441">
    <property type="component" value="Unassembled WGS sequence"/>
</dbReference>
<comment type="caution">
    <text evidence="2">The sequence shown here is derived from an EMBL/GenBank/DDBJ whole genome shotgun (WGS) entry which is preliminary data.</text>
</comment>
<name>A0AAW9XC65_MESFC</name>
<reference evidence="2" key="1">
    <citation type="submission" date="2018-07" db="EMBL/GenBank/DDBJ databases">
        <title>Genetic characterization of Mycoplasma hyopneumoniae, M. hyorhinis and M. flocculare isolates through whole genome sequencing analysis: comparative analysis of sequence types and putative genes involved in virulence.</title>
        <authorList>
            <person name="Fourour S."/>
            <person name="Lucas P."/>
            <person name="Touzain F."/>
            <person name="Tocqueville V."/>
            <person name="Kempf I."/>
            <person name="Marois-Crehan C."/>
        </authorList>
    </citation>
    <scope>NUCLEOTIDE SEQUENCE</scope>
    <source>
        <strain evidence="2">MF22</strain>
    </source>
</reference>
<dbReference type="Gene3D" id="2.40.50.90">
    <property type="match status" value="1"/>
</dbReference>
<protein>
    <submittedName>
        <fullName evidence="2">Nuclease</fullName>
    </submittedName>
</protein>
<dbReference type="Pfam" id="PF00565">
    <property type="entry name" value="SNase"/>
    <property type="match status" value="1"/>
</dbReference>
<gene>
    <name evidence="2" type="ORF">DR094_02355</name>
</gene>
<dbReference type="EMBL" id="QQRD01000003">
    <property type="protein sequence ID" value="MXR56835.1"/>
    <property type="molecule type" value="Genomic_DNA"/>
</dbReference>
<evidence type="ECO:0000313" key="2">
    <source>
        <dbReference type="EMBL" id="MXR56835.1"/>
    </source>
</evidence>
<dbReference type="SUPFAM" id="SSF50199">
    <property type="entry name" value="Staphylococcal nuclease"/>
    <property type="match status" value="1"/>
</dbReference>
<dbReference type="AlphaFoldDB" id="A0AAW9XC65"/>
<feature type="domain" description="TNase-like" evidence="1">
    <location>
        <begin position="4"/>
        <end position="99"/>
    </location>
</feature>
<proteinExistence type="predicted"/>
<evidence type="ECO:0000313" key="3">
    <source>
        <dbReference type="Proteomes" id="UP001193441"/>
    </source>
</evidence>